<keyword evidence="1" id="KW-1133">Transmembrane helix</keyword>
<reference evidence="2" key="1">
    <citation type="submission" date="2023-04" db="EMBL/GenBank/DDBJ databases">
        <title>Uncovering the Secrets of Slow-Growing Bacteria in Tropical Savanna Soil through Cultivation and Genomic Analysis.</title>
        <authorList>
            <person name="Goncalves O.S."/>
            <person name="Santana M.F."/>
        </authorList>
    </citation>
    <scope>NUCLEOTIDE SEQUENCE</scope>
    <source>
        <strain evidence="2">ANTI</strain>
    </source>
</reference>
<feature type="transmembrane region" description="Helical" evidence="1">
    <location>
        <begin position="372"/>
        <end position="394"/>
    </location>
</feature>
<dbReference type="SUPFAM" id="SSF103473">
    <property type="entry name" value="MFS general substrate transporter"/>
    <property type="match status" value="1"/>
</dbReference>
<sequence length="453" mass="49782">MERELTTKELIGDSAGSIALSIMTALLGLMTFYYTDIVGVSAGVVGTALLFTKLLDAGADIGMGVLLDRTRSKHGQARPWLLRMIIPIFVSILLLFSVPDLSPGAKITYAVITNIIFYIFVFTPTSIPYQSLMALTTRSQQDRTLMGILRASSNYFTGAIIVMAFIPAVNALGGGKKEWTLLTAILGLIASLGIFLTFRYSKERYNTQQLKDVGEIKKNYTMRKGLKLLFTNKYWLIIFFIALISNINFAVSASAGMYYAKYIWGNLNLVGIMGALSFIPMVLVFAVSGPVIKRWGQRNTAIFGLAVGILGSLIRFIDLNSIPIGLAGSVLQGFGVIPLMIVLGPLMTSTIEYGEWKHGQRIIGLTNSVNSFGGKIGTALGTALIGWLLAFGHYQEGALIQTDTAKSMIIVMNIYLPLFTYICMAILLFFYSLEKQYVGILDDLKKRREEVPE</sequence>
<dbReference type="AlphaFoldDB" id="A0AAP4EB29"/>
<dbReference type="InterPro" id="IPR039672">
    <property type="entry name" value="MFS_2"/>
</dbReference>
<protein>
    <submittedName>
        <fullName evidence="2">Glycoside-pentoside-hexuronide (GPH):cation symporter</fullName>
    </submittedName>
</protein>
<feature type="transmembrane region" description="Helical" evidence="1">
    <location>
        <begin position="12"/>
        <end position="34"/>
    </location>
</feature>
<feature type="transmembrane region" description="Helical" evidence="1">
    <location>
        <begin position="329"/>
        <end position="351"/>
    </location>
</feature>
<name>A0AAP4EB29_PAEPO</name>
<accession>A0AAP4EB29</accession>
<keyword evidence="1" id="KW-0472">Membrane</keyword>
<dbReference type="PANTHER" id="PTHR11328:SF24">
    <property type="entry name" value="MAJOR FACILITATOR SUPERFAMILY (MFS) PROFILE DOMAIN-CONTAINING PROTEIN"/>
    <property type="match status" value="1"/>
</dbReference>
<dbReference type="InterPro" id="IPR036259">
    <property type="entry name" value="MFS_trans_sf"/>
</dbReference>
<feature type="transmembrane region" description="Helical" evidence="1">
    <location>
        <begin position="266"/>
        <end position="287"/>
    </location>
</feature>
<dbReference type="EMBL" id="JARVWT010000007">
    <property type="protein sequence ID" value="MDH2332615.1"/>
    <property type="molecule type" value="Genomic_DNA"/>
</dbReference>
<dbReference type="NCBIfam" id="TIGR00792">
    <property type="entry name" value="gph"/>
    <property type="match status" value="1"/>
</dbReference>
<dbReference type="GO" id="GO:0008643">
    <property type="term" value="P:carbohydrate transport"/>
    <property type="evidence" value="ECO:0007669"/>
    <property type="project" value="InterPro"/>
</dbReference>
<feature type="transmembrane region" description="Helical" evidence="1">
    <location>
        <begin position="40"/>
        <end position="59"/>
    </location>
</feature>
<dbReference type="Pfam" id="PF13347">
    <property type="entry name" value="MFS_2"/>
    <property type="match status" value="1"/>
</dbReference>
<dbReference type="Gene3D" id="1.20.1250.20">
    <property type="entry name" value="MFS general substrate transporter like domains"/>
    <property type="match status" value="2"/>
</dbReference>
<feature type="transmembrane region" description="Helical" evidence="1">
    <location>
        <begin position="414"/>
        <end position="433"/>
    </location>
</feature>
<dbReference type="GO" id="GO:0006814">
    <property type="term" value="P:sodium ion transport"/>
    <property type="evidence" value="ECO:0007669"/>
    <property type="project" value="InterPro"/>
</dbReference>
<keyword evidence="1" id="KW-0812">Transmembrane</keyword>
<dbReference type="RefSeq" id="WP_023986517.1">
    <property type="nucleotide sequence ID" value="NZ_CP017968.3"/>
</dbReference>
<evidence type="ECO:0000313" key="2">
    <source>
        <dbReference type="EMBL" id="MDH2332615.1"/>
    </source>
</evidence>
<feature type="transmembrane region" description="Helical" evidence="1">
    <location>
        <begin position="234"/>
        <end position="260"/>
    </location>
</feature>
<feature type="transmembrane region" description="Helical" evidence="1">
    <location>
        <begin position="153"/>
        <end position="173"/>
    </location>
</feature>
<dbReference type="PANTHER" id="PTHR11328">
    <property type="entry name" value="MAJOR FACILITATOR SUPERFAMILY DOMAIN-CONTAINING PROTEIN"/>
    <property type="match status" value="1"/>
</dbReference>
<comment type="caution">
    <text evidence="2">The sequence shown here is derived from an EMBL/GenBank/DDBJ whole genome shotgun (WGS) entry which is preliminary data.</text>
</comment>
<feature type="transmembrane region" description="Helical" evidence="1">
    <location>
        <begin position="179"/>
        <end position="198"/>
    </location>
</feature>
<dbReference type="GO" id="GO:0005886">
    <property type="term" value="C:plasma membrane"/>
    <property type="evidence" value="ECO:0007669"/>
    <property type="project" value="TreeGrafter"/>
</dbReference>
<dbReference type="InterPro" id="IPR001927">
    <property type="entry name" value="Na/Gal_symport"/>
</dbReference>
<evidence type="ECO:0000313" key="3">
    <source>
        <dbReference type="Proteomes" id="UP001229409"/>
    </source>
</evidence>
<gene>
    <name evidence="2" type="ORF">QDS18_17330</name>
</gene>
<dbReference type="Proteomes" id="UP001229409">
    <property type="component" value="Unassembled WGS sequence"/>
</dbReference>
<evidence type="ECO:0000256" key="1">
    <source>
        <dbReference type="SAM" id="Phobius"/>
    </source>
</evidence>
<feature type="transmembrane region" description="Helical" evidence="1">
    <location>
        <begin position="80"/>
        <end position="98"/>
    </location>
</feature>
<organism evidence="2 3">
    <name type="scientific">Paenibacillus polymyxa</name>
    <name type="common">Bacillus polymyxa</name>
    <dbReference type="NCBI Taxonomy" id="1406"/>
    <lineage>
        <taxon>Bacteria</taxon>
        <taxon>Bacillati</taxon>
        <taxon>Bacillota</taxon>
        <taxon>Bacilli</taxon>
        <taxon>Bacillales</taxon>
        <taxon>Paenibacillaceae</taxon>
        <taxon>Paenibacillus</taxon>
    </lineage>
</organism>
<dbReference type="CDD" id="cd17332">
    <property type="entry name" value="MFS_MelB_like"/>
    <property type="match status" value="1"/>
</dbReference>
<feature type="transmembrane region" description="Helical" evidence="1">
    <location>
        <begin position="110"/>
        <end position="132"/>
    </location>
</feature>
<proteinExistence type="predicted"/>
<dbReference type="GO" id="GO:0015293">
    <property type="term" value="F:symporter activity"/>
    <property type="evidence" value="ECO:0007669"/>
    <property type="project" value="InterPro"/>
</dbReference>
<feature type="transmembrane region" description="Helical" evidence="1">
    <location>
        <begin position="299"/>
        <end position="317"/>
    </location>
</feature>